<proteinExistence type="predicted"/>
<name>A0A382F737_9ZZZZ</name>
<evidence type="ECO:0000259" key="1">
    <source>
        <dbReference type="Pfam" id="PF20274"/>
    </source>
</evidence>
<reference evidence="2" key="1">
    <citation type="submission" date="2018-05" db="EMBL/GenBank/DDBJ databases">
        <authorList>
            <person name="Lanie J.A."/>
            <person name="Ng W.-L."/>
            <person name="Kazmierczak K.M."/>
            <person name="Andrzejewski T.M."/>
            <person name="Davidsen T.M."/>
            <person name="Wayne K.J."/>
            <person name="Tettelin H."/>
            <person name="Glass J.I."/>
            <person name="Rusch D."/>
            <person name="Podicherti R."/>
            <person name="Tsui H.-C.T."/>
            <person name="Winkler M.E."/>
        </authorList>
    </citation>
    <scope>NUCLEOTIDE SEQUENCE</scope>
</reference>
<gene>
    <name evidence="2" type="ORF">METZ01_LOCUS210751</name>
</gene>
<sequence>MKIFDKYGCPSYISFDHDLGANSKTGFDIVKDMVERDLNKRGRWIPKNFTYDVHSANPVGKKNIIGLLDNYLEKRK</sequence>
<dbReference type="Pfam" id="PF20274">
    <property type="entry name" value="cREC_REC"/>
    <property type="match status" value="1"/>
</dbReference>
<dbReference type="AlphaFoldDB" id="A0A382F737"/>
<evidence type="ECO:0000313" key="2">
    <source>
        <dbReference type="EMBL" id="SVB57897.1"/>
    </source>
</evidence>
<dbReference type="EMBL" id="UINC01047962">
    <property type="protein sequence ID" value="SVB57897.1"/>
    <property type="molecule type" value="Genomic_DNA"/>
</dbReference>
<feature type="domain" description="Cyclic-phosphate processing Receiver" evidence="1">
    <location>
        <begin position="3"/>
        <end position="70"/>
    </location>
</feature>
<accession>A0A382F737</accession>
<dbReference type="InterPro" id="IPR046909">
    <property type="entry name" value="cREC_REC"/>
</dbReference>
<organism evidence="2">
    <name type="scientific">marine metagenome</name>
    <dbReference type="NCBI Taxonomy" id="408172"/>
    <lineage>
        <taxon>unclassified sequences</taxon>
        <taxon>metagenomes</taxon>
        <taxon>ecological metagenomes</taxon>
    </lineage>
</organism>
<protein>
    <recommendedName>
        <fullName evidence="1">Cyclic-phosphate processing Receiver domain-containing protein</fullName>
    </recommendedName>
</protein>